<evidence type="ECO:0000313" key="1">
    <source>
        <dbReference type="EMBL" id="EHQ91869.1"/>
    </source>
</evidence>
<dbReference type="Gene3D" id="3.40.50.300">
    <property type="entry name" value="P-loop containing nucleotide triphosphate hydrolases"/>
    <property type="match status" value="1"/>
</dbReference>
<dbReference type="HOGENOM" id="CLU_3269141_0_0_9"/>
<evidence type="ECO:0008006" key="3">
    <source>
        <dbReference type="Google" id="ProtNLM"/>
    </source>
</evidence>
<dbReference type="SUPFAM" id="SSF52540">
    <property type="entry name" value="P-loop containing nucleoside triphosphate hydrolases"/>
    <property type="match status" value="1"/>
</dbReference>
<sequence length="41" mass="4474">MGKLIVMEGLDGSGKGTQSKLLAQFLKIIVQFVVDNPLKEK</sequence>
<keyword evidence="2" id="KW-1185">Reference proteome</keyword>
<dbReference type="AlphaFoldDB" id="H5XZG3"/>
<dbReference type="RefSeq" id="WP_007787005.1">
    <property type="nucleotide sequence ID" value="NZ_CM001441.1"/>
</dbReference>
<reference evidence="1 2" key="1">
    <citation type="submission" date="2011-11" db="EMBL/GenBank/DDBJ databases">
        <title>The Noncontiguous Finished genome of Desulfosporosinus youngiae DSM 17734.</title>
        <authorList>
            <consortium name="US DOE Joint Genome Institute (JGI-PGF)"/>
            <person name="Lucas S."/>
            <person name="Han J."/>
            <person name="Lapidus A."/>
            <person name="Cheng J.-F."/>
            <person name="Goodwin L."/>
            <person name="Pitluck S."/>
            <person name="Peters L."/>
            <person name="Ovchinnikova G."/>
            <person name="Lu M."/>
            <person name="Land M.L."/>
            <person name="Hauser L."/>
            <person name="Pester M."/>
            <person name="Spring S."/>
            <person name="Ollivier B."/>
            <person name="Rattei T."/>
            <person name="Klenk H.-P."/>
            <person name="Wagner M."/>
            <person name="Loy A."/>
            <person name="Woyke T.J."/>
        </authorList>
    </citation>
    <scope>NUCLEOTIDE SEQUENCE [LARGE SCALE GENOMIC DNA]</scope>
    <source>
        <strain evidence="1 2">DSM 17734</strain>
    </source>
</reference>
<dbReference type="Proteomes" id="UP000005104">
    <property type="component" value="Chromosome"/>
</dbReference>
<protein>
    <recommendedName>
        <fullName evidence="3">Thymidylate kinase</fullName>
    </recommendedName>
</protein>
<name>H5XZG3_9FIRM</name>
<evidence type="ECO:0000313" key="2">
    <source>
        <dbReference type="Proteomes" id="UP000005104"/>
    </source>
</evidence>
<dbReference type="EMBL" id="CM001441">
    <property type="protein sequence ID" value="EHQ91869.1"/>
    <property type="molecule type" value="Genomic_DNA"/>
</dbReference>
<dbReference type="InterPro" id="IPR027417">
    <property type="entry name" value="P-loop_NTPase"/>
</dbReference>
<organism evidence="1 2">
    <name type="scientific">Desulfosporosinus youngiae DSM 17734</name>
    <dbReference type="NCBI Taxonomy" id="768710"/>
    <lineage>
        <taxon>Bacteria</taxon>
        <taxon>Bacillati</taxon>
        <taxon>Bacillota</taxon>
        <taxon>Clostridia</taxon>
        <taxon>Eubacteriales</taxon>
        <taxon>Desulfitobacteriaceae</taxon>
        <taxon>Desulfosporosinus</taxon>
    </lineage>
</organism>
<accession>H5XZG3</accession>
<proteinExistence type="predicted"/>
<gene>
    <name evidence="1" type="ORF">DesyoDRAFT_4929</name>
</gene>